<keyword evidence="6 7" id="KW-0472">Membrane</keyword>
<dbReference type="InterPro" id="IPR036259">
    <property type="entry name" value="MFS_trans_sf"/>
</dbReference>
<reference evidence="9 10" key="1">
    <citation type="journal article" date="2024" name="Int. J. Syst. Evol. Microbiol.">
        <title>Paenibacillus hexagrammi sp. nov., a novel bacterium isolated from the gut content of Hexagrammos agrammus.</title>
        <authorList>
            <person name="Jung H.K."/>
            <person name="Kim D.G."/>
            <person name="Zin H."/>
            <person name="Park J."/>
            <person name="Jung H."/>
            <person name="Kim Y.O."/>
            <person name="Kong H.J."/>
            <person name="Kim J.W."/>
            <person name="Kim Y.S."/>
        </authorList>
    </citation>
    <scope>NUCLEOTIDE SEQUENCE [LARGE SCALE GENOMIC DNA]</scope>
    <source>
        <strain evidence="9 10">YPD9-1</strain>
    </source>
</reference>
<feature type="transmembrane region" description="Helical" evidence="7">
    <location>
        <begin position="390"/>
        <end position="415"/>
    </location>
</feature>
<evidence type="ECO:0000256" key="2">
    <source>
        <dbReference type="ARBA" id="ARBA00022448"/>
    </source>
</evidence>
<feature type="transmembrane region" description="Helical" evidence="7">
    <location>
        <begin position="137"/>
        <end position="157"/>
    </location>
</feature>
<feature type="domain" description="Major facilitator superfamily (MFS) profile" evidence="8">
    <location>
        <begin position="10"/>
        <end position="488"/>
    </location>
</feature>
<feature type="transmembrane region" description="Helical" evidence="7">
    <location>
        <begin position="194"/>
        <end position="216"/>
    </location>
</feature>
<sequence length="545" mass="58796">MEKKNNKSLVLTGLLIGLIFAELDETVVSTAMPTIIRELHGLSLYGWVAGVYMLAVTIAMPILGKLADLYGRKRVYLSCMALFITGSIVCGLAPSMAMLLVGRGIQGIGAGGLMPLALVIIGETYPLEQRAKIQSLFGPMMILPQLLGPTVGGYFVGHFNWHWVFLINIPVGLIAAAVLSMGMRETKGEERRSIDWAGAGTLVMALLSLLLAPVLIDNQNLSWSSPVIIALLVLSALLVAVFIRIESRVKEPIIPLGLFRNRNVVVLSTLVFIMMLGLMGGIATFPFFAQNVMGLTPTASGYLMLAFMAGAIPSSIINGFLITKIPYRTLFIVCFALPVIGVYLLTQISVHTTIYFIIAAFFILGLGIGALFGGDNLIVQESVEKENSGVALGTVQLFQSLGATIGLSIFGSLLARNIRNGVSGMASQLPEGTSDTIATGGIPAGLSPDILLKVQNVFVGSFQHIFYISLGFIIAAFFVCWFLKKKSSRSGSLRKKRQYLLPRTPNSLNTGPSRCFCMRGNNHRLWLIRSITTLLSKAASLDNFV</sequence>
<evidence type="ECO:0000256" key="6">
    <source>
        <dbReference type="ARBA" id="ARBA00023136"/>
    </source>
</evidence>
<dbReference type="PANTHER" id="PTHR23501">
    <property type="entry name" value="MAJOR FACILITATOR SUPERFAMILY"/>
    <property type="match status" value="1"/>
</dbReference>
<evidence type="ECO:0000313" key="9">
    <source>
        <dbReference type="EMBL" id="UJF33399.1"/>
    </source>
</evidence>
<evidence type="ECO:0000256" key="4">
    <source>
        <dbReference type="ARBA" id="ARBA00022692"/>
    </source>
</evidence>
<accession>A0ABY3SJI6</accession>
<feature type="transmembrane region" description="Helical" evidence="7">
    <location>
        <begin position="465"/>
        <end position="483"/>
    </location>
</feature>
<dbReference type="RefSeq" id="WP_235119761.1">
    <property type="nucleotide sequence ID" value="NZ_CP090978.1"/>
</dbReference>
<keyword evidence="4 7" id="KW-0812">Transmembrane</keyword>
<keyword evidence="2" id="KW-0813">Transport</keyword>
<evidence type="ECO:0000256" key="1">
    <source>
        <dbReference type="ARBA" id="ARBA00004651"/>
    </source>
</evidence>
<dbReference type="InterPro" id="IPR011701">
    <property type="entry name" value="MFS"/>
</dbReference>
<dbReference type="SUPFAM" id="SSF103473">
    <property type="entry name" value="MFS general substrate transporter"/>
    <property type="match status" value="1"/>
</dbReference>
<keyword evidence="5 7" id="KW-1133">Transmembrane helix</keyword>
<proteinExistence type="predicted"/>
<evidence type="ECO:0000256" key="7">
    <source>
        <dbReference type="SAM" id="Phobius"/>
    </source>
</evidence>
<dbReference type="Pfam" id="PF07690">
    <property type="entry name" value="MFS_1"/>
    <property type="match status" value="1"/>
</dbReference>
<evidence type="ECO:0000256" key="5">
    <source>
        <dbReference type="ARBA" id="ARBA00022989"/>
    </source>
</evidence>
<evidence type="ECO:0000259" key="8">
    <source>
        <dbReference type="PROSITE" id="PS50850"/>
    </source>
</evidence>
<protein>
    <submittedName>
        <fullName evidence="9">MFS transporter</fullName>
    </submittedName>
</protein>
<feature type="transmembrane region" description="Helical" evidence="7">
    <location>
        <begin position="354"/>
        <end position="378"/>
    </location>
</feature>
<dbReference type="PRINTS" id="PR01036">
    <property type="entry name" value="TCRTETB"/>
</dbReference>
<dbReference type="PROSITE" id="PS50850">
    <property type="entry name" value="MFS"/>
    <property type="match status" value="1"/>
</dbReference>
<dbReference type="PANTHER" id="PTHR23501:SF197">
    <property type="entry name" value="COMD"/>
    <property type="match status" value="1"/>
</dbReference>
<organism evidence="9 10">
    <name type="scientific">Paenibacillus hexagrammi</name>
    <dbReference type="NCBI Taxonomy" id="2908839"/>
    <lineage>
        <taxon>Bacteria</taxon>
        <taxon>Bacillati</taxon>
        <taxon>Bacillota</taxon>
        <taxon>Bacilli</taxon>
        <taxon>Bacillales</taxon>
        <taxon>Paenibacillaceae</taxon>
        <taxon>Paenibacillus</taxon>
    </lineage>
</organism>
<dbReference type="InterPro" id="IPR020846">
    <property type="entry name" value="MFS_dom"/>
</dbReference>
<feature type="transmembrane region" description="Helical" evidence="7">
    <location>
        <begin position="163"/>
        <end position="182"/>
    </location>
</feature>
<feature type="transmembrane region" description="Helical" evidence="7">
    <location>
        <begin position="301"/>
        <end position="322"/>
    </location>
</feature>
<comment type="subcellular location">
    <subcellularLocation>
        <location evidence="1">Cell membrane</location>
        <topology evidence="1">Multi-pass membrane protein</topology>
    </subcellularLocation>
</comment>
<dbReference type="InterPro" id="IPR004638">
    <property type="entry name" value="EmrB-like"/>
</dbReference>
<keyword evidence="3" id="KW-1003">Cell membrane</keyword>
<feature type="transmembrane region" description="Helical" evidence="7">
    <location>
        <begin position="329"/>
        <end position="348"/>
    </location>
</feature>
<dbReference type="InterPro" id="IPR005829">
    <property type="entry name" value="Sugar_transporter_CS"/>
</dbReference>
<evidence type="ECO:0000313" key="10">
    <source>
        <dbReference type="Proteomes" id="UP001649230"/>
    </source>
</evidence>
<dbReference type="PROSITE" id="PS00217">
    <property type="entry name" value="SUGAR_TRANSPORT_2"/>
    <property type="match status" value="1"/>
</dbReference>
<feature type="transmembrane region" description="Helical" evidence="7">
    <location>
        <begin position="105"/>
        <end position="125"/>
    </location>
</feature>
<name>A0ABY3SJI6_9BACL</name>
<feature type="transmembrane region" description="Helical" evidence="7">
    <location>
        <begin position="222"/>
        <end position="243"/>
    </location>
</feature>
<dbReference type="Gene3D" id="1.20.1250.20">
    <property type="entry name" value="MFS general substrate transporter like domains"/>
    <property type="match status" value="1"/>
</dbReference>
<feature type="transmembrane region" description="Helical" evidence="7">
    <location>
        <begin position="45"/>
        <end position="63"/>
    </location>
</feature>
<feature type="transmembrane region" description="Helical" evidence="7">
    <location>
        <begin position="75"/>
        <end position="99"/>
    </location>
</feature>
<dbReference type="PROSITE" id="PS00216">
    <property type="entry name" value="SUGAR_TRANSPORT_1"/>
    <property type="match status" value="1"/>
</dbReference>
<dbReference type="CDD" id="cd17502">
    <property type="entry name" value="MFS_Azr1_MDR_like"/>
    <property type="match status" value="1"/>
</dbReference>
<evidence type="ECO:0000256" key="3">
    <source>
        <dbReference type="ARBA" id="ARBA00022475"/>
    </source>
</evidence>
<dbReference type="Gene3D" id="1.20.1720.10">
    <property type="entry name" value="Multidrug resistance protein D"/>
    <property type="match status" value="1"/>
</dbReference>
<keyword evidence="10" id="KW-1185">Reference proteome</keyword>
<dbReference type="NCBIfam" id="TIGR00711">
    <property type="entry name" value="efflux_EmrB"/>
    <property type="match status" value="1"/>
</dbReference>
<dbReference type="EMBL" id="CP090978">
    <property type="protein sequence ID" value="UJF33399.1"/>
    <property type="molecule type" value="Genomic_DNA"/>
</dbReference>
<dbReference type="Proteomes" id="UP001649230">
    <property type="component" value="Chromosome"/>
</dbReference>
<gene>
    <name evidence="9" type="ORF">L0M14_28480</name>
</gene>
<feature type="transmembrane region" description="Helical" evidence="7">
    <location>
        <begin position="264"/>
        <end position="289"/>
    </location>
</feature>